<dbReference type="EMBL" id="JACSPZ010000001">
    <property type="protein sequence ID" value="MBD8035216.1"/>
    <property type="molecule type" value="Genomic_DNA"/>
</dbReference>
<keyword evidence="1" id="KW-0472">Membrane</keyword>
<reference evidence="2 3" key="1">
    <citation type="submission" date="2020-08" db="EMBL/GenBank/DDBJ databases">
        <title>A Genomic Blueprint of the Chicken Gut Microbiome.</title>
        <authorList>
            <person name="Gilroy R."/>
            <person name="Ravi A."/>
            <person name="Getino M."/>
            <person name="Pursley I."/>
            <person name="Horton D.L."/>
            <person name="Alikhan N.-F."/>
            <person name="Baker D."/>
            <person name="Gharbi K."/>
            <person name="Hall N."/>
            <person name="Watson M."/>
            <person name="Adriaenssens E.M."/>
            <person name="Foster-Nyarko E."/>
            <person name="Jarju S."/>
            <person name="Secka A."/>
            <person name="Antonio M."/>
            <person name="Oren A."/>
            <person name="Chaudhuri R."/>
            <person name="La Ragione R.M."/>
            <person name="Hildebrand F."/>
            <person name="Pallen M.J."/>
        </authorList>
    </citation>
    <scope>NUCLEOTIDE SEQUENCE [LARGE SCALE GENOMIC DNA]</scope>
    <source>
        <strain evidence="2 3">A46</strain>
    </source>
</reference>
<name>A0ABR8XTG6_9BACL</name>
<keyword evidence="1" id="KW-0812">Transmembrane</keyword>
<gene>
    <name evidence="2" type="ORF">H9635_00600</name>
</gene>
<dbReference type="RefSeq" id="WP_191698205.1">
    <property type="nucleotide sequence ID" value="NZ_JACSPZ010000001.1"/>
</dbReference>
<feature type="transmembrane region" description="Helical" evidence="1">
    <location>
        <begin position="286"/>
        <end position="312"/>
    </location>
</feature>
<evidence type="ECO:0000313" key="2">
    <source>
        <dbReference type="EMBL" id="MBD8035216.1"/>
    </source>
</evidence>
<feature type="transmembrane region" description="Helical" evidence="1">
    <location>
        <begin position="187"/>
        <end position="204"/>
    </location>
</feature>
<accession>A0ABR8XTG6</accession>
<dbReference type="Proteomes" id="UP000619101">
    <property type="component" value="Unassembled WGS sequence"/>
</dbReference>
<sequence length="403" mass="47161">MRGYFVFELKQFFTSKKNIAVFALLTFAALFYAFKLAPAYDPIEKVDYDEIEARYLTRAEFLDSMFGKSLYGYHESVGHAVSMFGFLNPYDERRLQALDEGDLRNYADETSDWYYYTNVYTYRNELLAYNPRYYMEDRRFAEEEAYYAYFEQFQRYDTYKRVWYDLTIEILEQRTALQTLERLLKGPLPYILLIATLLLTIDIVTKDRRHPSVLKGFPIADWKRLLVKVFVGLIGSVFLWIPIIVGLMIVGFQFGFGNLDLPVPVYGYELIANEQGKFVHMSMGIFLFRCFLLLATWMVVIVSAVLLCSIIFRQEMFNLLVGGLLIFGDRFYASRGVGYFWNVEYFPISYVQVGNIVSKYQNFYFTSEGLHDMLGLKLLLASAAIIIVLTLLISLSKRFRLIK</sequence>
<protein>
    <submittedName>
        <fullName evidence="2">ABC transporter permease</fullName>
    </submittedName>
</protein>
<feature type="transmembrane region" description="Helical" evidence="1">
    <location>
        <begin position="319"/>
        <end position="341"/>
    </location>
</feature>
<keyword evidence="3" id="KW-1185">Reference proteome</keyword>
<evidence type="ECO:0000313" key="3">
    <source>
        <dbReference type="Proteomes" id="UP000619101"/>
    </source>
</evidence>
<keyword evidence="1" id="KW-1133">Transmembrane helix</keyword>
<proteinExistence type="predicted"/>
<comment type="caution">
    <text evidence="2">The sequence shown here is derived from an EMBL/GenBank/DDBJ whole genome shotgun (WGS) entry which is preliminary data.</text>
</comment>
<feature type="transmembrane region" description="Helical" evidence="1">
    <location>
        <begin position="374"/>
        <end position="395"/>
    </location>
</feature>
<feature type="transmembrane region" description="Helical" evidence="1">
    <location>
        <begin position="225"/>
        <end position="252"/>
    </location>
</feature>
<organism evidence="2 3">
    <name type="scientific">Solibacillus faecavium</name>
    <dbReference type="NCBI Taxonomy" id="2762221"/>
    <lineage>
        <taxon>Bacteria</taxon>
        <taxon>Bacillati</taxon>
        <taxon>Bacillota</taxon>
        <taxon>Bacilli</taxon>
        <taxon>Bacillales</taxon>
        <taxon>Caryophanaceae</taxon>
        <taxon>Solibacillus</taxon>
    </lineage>
</organism>
<evidence type="ECO:0000256" key="1">
    <source>
        <dbReference type="SAM" id="Phobius"/>
    </source>
</evidence>